<dbReference type="GO" id="GO:0042781">
    <property type="term" value="F:3'-tRNA processing endoribonuclease activity"/>
    <property type="evidence" value="ECO:0007669"/>
    <property type="project" value="TreeGrafter"/>
</dbReference>
<comment type="caution">
    <text evidence="3">The sequence shown here is derived from an EMBL/GenBank/DDBJ whole genome shotgun (WGS) entry which is preliminary data.</text>
</comment>
<keyword evidence="1" id="KW-0378">Hydrolase</keyword>
<name>A0A562SVH8_9HYPH</name>
<dbReference type="PANTHER" id="PTHR46018">
    <property type="entry name" value="ZINC PHOSPHODIESTERASE ELAC PROTEIN 1"/>
    <property type="match status" value="1"/>
</dbReference>
<dbReference type="SMART" id="SM00849">
    <property type="entry name" value="Lactamase_B"/>
    <property type="match status" value="1"/>
</dbReference>
<dbReference type="SUPFAM" id="SSF56281">
    <property type="entry name" value="Metallo-hydrolase/oxidoreductase"/>
    <property type="match status" value="1"/>
</dbReference>
<accession>A0A562SVH8</accession>
<dbReference type="PANTHER" id="PTHR46018:SF2">
    <property type="entry name" value="ZINC PHOSPHODIESTERASE ELAC PROTEIN 1"/>
    <property type="match status" value="1"/>
</dbReference>
<dbReference type="Proteomes" id="UP000320593">
    <property type="component" value="Unassembled WGS sequence"/>
</dbReference>
<proteinExistence type="predicted"/>
<gene>
    <name evidence="3" type="ORF">JM93_03142</name>
</gene>
<dbReference type="AlphaFoldDB" id="A0A562SVH8"/>
<dbReference type="InterPro" id="IPR001279">
    <property type="entry name" value="Metallo-B-lactamas"/>
</dbReference>
<reference evidence="3 4" key="1">
    <citation type="submission" date="2019-07" db="EMBL/GenBank/DDBJ databases">
        <title>Genomic Encyclopedia of Archaeal and Bacterial Type Strains, Phase II (KMG-II): from individual species to whole genera.</title>
        <authorList>
            <person name="Goeker M."/>
        </authorList>
    </citation>
    <scope>NUCLEOTIDE SEQUENCE [LARGE SCALE GENOMIC DNA]</scope>
    <source>
        <strain evidence="3 4">ATCC BAA-252</strain>
    </source>
</reference>
<evidence type="ECO:0000313" key="3">
    <source>
        <dbReference type="EMBL" id="TWI84806.1"/>
    </source>
</evidence>
<dbReference type="RefSeq" id="WP_145345094.1">
    <property type="nucleotide sequence ID" value="NZ_VLLF01000007.1"/>
</dbReference>
<dbReference type="InterPro" id="IPR044094">
    <property type="entry name" value="AtsA-like_MBL-fold"/>
</dbReference>
<dbReference type="InterPro" id="IPR036866">
    <property type="entry name" value="RibonucZ/Hydroxyglut_hydro"/>
</dbReference>
<dbReference type="Pfam" id="PF23023">
    <property type="entry name" value="Anti-Pycsar_Apyc1"/>
    <property type="match status" value="1"/>
</dbReference>
<evidence type="ECO:0000313" key="4">
    <source>
        <dbReference type="Proteomes" id="UP000320593"/>
    </source>
</evidence>
<evidence type="ECO:0000259" key="2">
    <source>
        <dbReference type="SMART" id="SM00849"/>
    </source>
</evidence>
<evidence type="ECO:0000256" key="1">
    <source>
        <dbReference type="ARBA" id="ARBA00022801"/>
    </source>
</evidence>
<dbReference type="OrthoDB" id="9803916at2"/>
<dbReference type="Gene3D" id="3.60.15.10">
    <property type="entry name" value="Ribonuclease Z/Hydroxyacylglutathione hydrolase-like"/>
    <property type="match status" value="1"/>
</dbReference>
<protein>
    <submittedName>
        <fullName evidence="3">Ribonuclease BN (tRNA processing enzyme)</fullName>
    </submittedName>
</protein>
<feature type="domain" description="Metallo-beta-lactamase" evidence="2">
    <location>
        <begin position="30"/>
        <end position="231"/>
    </location>
</feature>
<dbReference type="EMBL" id="VLLF01000007">
    <property type="protein sequence ID" value="TWI84806.1"/>
    <property type="molecule type" value="Genomic_DNA"/>
</dbReference>
<dbReference type="CDD" id="cd07719">
    <property type="entry name" value="arylsulfatase_AtsA-like_MBL-fold"/>
    <property type="match status" value="1"/>
</dbReference>
<organism evidence="3 4">
    <name type="scientific">Roseibium hamelinense</name>
    <dbReference type="NCBI Taxonomy" id="150831"/>
    <lineage>
        <taxon>Bacteria</taxon>
        <taxon>Pseudomonadati</taxon>
        <taxon>Pseudomonadota</taxon>
        <taxon>Alphaproteobacteria</taxon>
        <taxon>Hyphomicrobiales</taxon>
        <taxon>Stappiaceae</taxon>
        <taxon>Roseibium</taxon>
    </lineage>
</organism>
<sequence>MSAETASQSDDRLVILGSKGGPAIRPGGPSPTASLLEIGGRSCVIDCGLGVTRGLVEAGTVLKDLDLIFITHLHSDHVLELGPLIHTAWTTGLRTPVAVFGPAGTAAYWDGFLASMAYDINLRIEDEGRPDPRDFVSVVEYAEGPLEIAGVNVRALRVDHPPVTECYALKFYTPEWCVVFSADTTYFPPLADFARGCDLLVHEAMLEHGVDRIVEITGNGARLRKHLMDSHTLAPDAARIANEAGAKHLVLNHLIPADLPGFEESDWRSAVSAFKGTVSVARDGLEIRRT</sequence>
<keyword evidence="4" id="KW-1185">Reference proteome</keyword>